<accession>A0A068SR74</accession>
<keyword evidence="1" id="KW-1133">Transmembrane helix</keyword>
<dbReference type="eggNOG" id="COG5662">
    <property type="taxonomic scope" value="Bacteria"/>
</dbReference>
<dbReference type="AlphaFoldDB" id="A0A068SR74"/>
<dbReference type="KEGG" id="ngg:RG540_CH25570"/>
<evidence type="ECO:0000313" key="2">
    <source>
        <dbReference type="EMBL" id="CDN48723.1"/>
    </source>
</evidence>
<dbReference type="EMBL" id="HG938353">
    <property type="protein sequence ID" value="CDN48723.1"/>
    <property type="molecule type" value="Genomic_DNA"/>
</dbReference>
<reference evidence="3" key="1">
    <citation type="journal article" date="2014" name="BMC Genomics">
        <title>Genome sequencing of two Neorhizobium galegae strains reveals a noeT gene responsible for the unusual acetylation of the nodulation factors.</title>
        <authorList>
            <person name="Osterman J."/>
            <person name="Marsh J."/>
            <person name="Laine P.K."/>
            <person name="Zeng Z."/>
            <person name="Alatalo E."/>
            <person name="Sullivan J.T."/>
            <person name="Young J.P."/>
            <person name="Thomas-Oates J."/>
            <person name="Paulin L."/>
            <person name="Lindstrom K."/>
        </authorList>
    </citation>
    <scope>NUCLEOTIDE SEQUENCE [LARGE SCALE GENOMIC DNA]</scope>
    <source>
        <strain evidence="3">HAMBI 540</strain>
    </source>
</reference>
<dbReference type="OrthoDB" id="7187254at2"/>
<keyword evidence="3" id="KW-1185">Reference proteome</keyword>
<evidence type="ECO:0000313" key="3">
    <source>
        <dbReference type="Proteomes" id="UP000028181"/>
    </source>
</evidence>
<proteinExistence type="predicted"/>
<feature type="transmembrane region" description="Helical" evidence="1">
    <location>
        <begin position="100"/>
        <end position="121"/>
    </location>
</feature>
<dbReference type="HOGENOM" id="CLU_083880_0_0_5"/>
<evidence type="ECO:0000256" key="1">
    <source>
        <dbReference type="SAM" id="Phobius"/>
    </source>
</evidence>
<organism evidence="2 3">
    <name type="scientific">Neorhizobium galegae bv. orientalis str. HAMBI 540</name>
    <dbReference type="NCBI Taxonomy" id="1028800"/>
    <lineage>
        <taxon>Bacteria</taxon>
        <taxon>Pseudomonadati</taxon>
        <taxon>Pseudomonadota</taxon>
        <taxon>Alphaproteobacteria</taxon>
        <taxon>Hyphomicrobiales</taxon>
        <taxon>Rhizobiaceae</taxon>
        <taxon>Rhizobium/Agrobacterium group</taxon>
        <taxon>Neorhizobium</taxon>
    </lineage>
</organism>
<dbReference type="RefSeq" id="WP_038588394.1">
    <property type="nucleotide sequence ID" value="NZ_HG938353.1"/>
</dbReference>
<dbReference type="Proteomes" id="UP000028181">
    <property type="component" value="Chromosome I"/>
</dbReference>
<gene>
    <name evidence="2" type="ORF">RG540_CH25570</name>
</gene>
<protein>
    <submittedName>
        <fullName evidence="2">Putative transmembrane anti-sigma factor</fullName>
    </submittedName>
</protein>
<name>A0A068SR74_NEOGA</name>
<sequence>MNIPHPSSLELRLSAHIDGQINEQDRHDVEELLVNDPQARSLQDALKRGADLGRRAFDDMLKEPVPLNLVRTIKNAPLPRRAIRLPQGPRPTLSFKPSGLQAVAACALFFVFGGGIGYMVGGNPAAPQFSMISIPGTSSRDWLDDIIAHYRLYARQTNHLAEIPAERPADILEWLTTNTGVGFRIPDLSDSGLTFQGARLFAAGGAPVGQLLYRRTDGDGDGDVIAISFTKARPEGNRSIEEIRNDTGLVSWVTPLATYMVVGPSSAADLDDIAAKAAGLI</sequence>
<keyword evidence="1 2" id="KW-0812">Transmembrane</keyword>
<dbReference type="GeneID" id="24259301"/>
<dbReference type="PATRIC" id="fig|1028800.3.peg.2585"/>
<keyword evidence="1" id="KW-0472">Membrane</keyword>